<protein>
    <submittedName>
        <fullName evidence="2">Uncharacterized protein</fullName>
    </submittedName>
</protein>
<feature type="compositionally biased region" description="Pro residues" evidence="1">
    <location>
        <begin position="133"/>
        <end position="142"/>
    </location>
</feature>
<feature type="compositionally biased region" description="Pro residues" evidence="1">
    <location>
        <begin position="190"/>
        <end position="201"/>
    </location>
</feature>
<evidence type="ECO:0000313" key="3">
    <source>
        <dbReference type="Proteomes" id="UP001152320"/>
    </source>
</evidence>
<feature type="compositionally biased region" description="Polar residues" evidence="1">
    <location>
        <begin position="321"/>
        <end position="336"/>
    </location>
</feature>
<reference evidence="2" key="1">
    <citation type="submission" date="2021-10" db="EMBL/GenBank/DDBJ databases">
        <title>Tropical sea cucumber genome reveals ecological adaptation and Cuvierian tubules defense mechanism.</title>
        <authorList>
            <person name="Chen T."/>
        </authorList>
    </citation>
    <scope>NUCLEOTIDE SEQUENCE</scope>
    <source>
        <strain evidence="2">Nanhai2018</strain>
        <tissue evidence="2">Muscle</tissue>
    </source>
</reference>
<accession>A0A9Q1CKZ6</accession>
<proteinExistence type="predicted"/>
<feature type="region of interest" description="Disordered" evidence="1">
    <location>
        <begin position="164"/>
        <end position="217"/>
    </location>
</feature>
<evidence type="ECO:0000256" key="1">
    <source>
        <dbReference type="SAM" id="MobiDB-lite"/>
    </source>
</evidence>
<name>A0A9Q1CKZ6_HOLLE</name>
<comment type="caution">
    <text evidence="2">The sequence shown here is derived from an EMBL/GenBank/DDBJ whole genome shotgun (WGS) entry which is preliminary data.</text>
</comment>
<organism evidence="2 3">
    <name type="scientific">Holothuria leucospilota</name>
    <name type="common">Black long sea cucumber</name>
    <name type="synonym">Mertensiothuria leucospilota</name>
    <dbReference type="NCBI Taxonomy" id="206669"/>
    <lineage>
        <taxon>Eukaryota</taxon>
        <taxon>Metazoa</taxon>
        <taxon>Echinodermata</taxon>
        <taxon>Eleutherozoa</taxon>
        <taxon>Echinozoa</taxon>
        <taxon>Holothuroidea</taxon>
        <taxon>Aspidochirotacea</taxon>
        <taxon>Aspidochirotida</taxon>
        <taxon>Holothuriidae</taxon>
        <taxon>Holothuria</taxon>
    </lineage>
</organism>
<keyword evidence="3" id="KW-1185">Reference proteome</keyword>
<feature type="compositionally biased region" description="Polar residues" evidence="1">
    <location>
        <begin position="404"/>
        <end position="429"/>
    </location>
</feature>
<gene>
    <name evidence="2" type="ORF">HOLleu_05642</name>
</gene>
<dbReference type="Proteomes" id="UP001152320">
    <property type="component" value="Chromosome 2"/>
</dbReference>
<dbReference type="EMBL" id="JAIZAY010000002">
    <property type="protein sequence ID" value="KAJ8046836.1"/>
    <property type="molecule type" value="Genomic_DNA"/>
</dbReference>
<feature type="region of interest" description="Disordered" evidence="1">
    <location>
        <begin position="245"/>
        <end position="462"/>
    </location>
</feature>
<sequence length="462" mass="48973">MDEVQKSVTDKHKEDHPVKSAKPKIGGKPNKSNERRVSGGPTARELDKNSLTSSQEGGKQSAQSSSGTGKQAVTIKLPSSIPPGNLKPSGAPGKGMSPSLADRMGNLNVNHLVHSTTNSGKVASPVRDSNRPTMPPPKPPPSAKGNTLKVSSAAATINDLNKRALNNVTGDKGNQAYEDVSPDPSTRAPLKPPAVWPPPSPGGTRTKPKPAAKDGGWANNVVYNKGATGYNSNFGSGAQTNVAYQGFDANPPVKSSEYEVVGSSGNSKKDVTHTESSSSPYEDISLNFKPPPPRITKALNSRDNMEDAGNSHHGALRPPSHNRSSITSIKSNASTGSREDSPSRDSGNYDQGVVAPIVPARTAESYQLIDDLSSPHNEQEEKSENRFTTLKGLITKRRPRNPFHTPNDSSTSSQGNTAVVQQLGQTNHHSGVPDFPKRVQKPVGPRPLPQQGGRGMRRPLPT</sequence>
<evidence type="ECO:0000313" key="2">
    <source>
        <dbReference type="EMBL" id="KAJ8046836.1"/>
    </source>
</evidence>
<feature type="compositionally biased region" description="Polar residues" evidence="1">
    <location>
        <begin position="107"/>
        <end position="121"/>
    </location>
</feature>
<feature type="compositionally biased region" description="Basic and acidic residues" evidence="1">
    <location>
        <begin position="1"/>
        <end position="18"/>
    </location>
</feature>
<feature type="region of interest" description="Disordered" evidence="1">
    <location>
        <begin position="1"/>
        <end position="151"/>
    </location>
</feature>
<dbReference type="AlphaFoldDB" id="A0A9Q1CKZ6"/>
<feature type="compositionally biased region" description="Polar residues" evidence="1">
    <location>
        <begin position="49"/>
        <end position="71"/>
    </location>
</feature>